<reference evidence="3 4" key="1">
    <citation type="submission" date="2012-04" db="EMBL/GenBank/DDBJ databases">
        <title>The Genome Sequence of Saprolegnia declina VS20.</title>
        <authorList>
            <consortium name="The Broad Institute Genome Sequencing Platform"/>
            <person name="Russ C."/>
            <person name="Nusbaum C."/>
            <person name="Tyler B."/>
            <person name="van West P."/>
            <person name="Dieguez-Uribeondo J."/>
            <person name="de Bruijn I."/>
            <person name="Tripathy S."/>
            <person name="Jiang R."/>
            <person name="Young S.K."/>
            <person name="Zeng Q."/>
            <person name="Gargeya S."/>
            <person name="Fitzgerald M."/>
            <person name="Haas B."/>
            <person name="Abouelleil A."/>
            <person name="Alvarado L."/>
            <person name="Arachchi H.M."/>
            <person name="Berlin A."/>
            <person name="Chapman S.B."/>
            <person name="Goldberg J."/>
            <person name="Griggs A."/>
            <person name="Gujja S."/>
            <person name="Hansen M."/>
            <person name="Howarth C."/>
            <person name="Imamovic A."/>
            <person name="Larimer J."/>
            <person name="McCowen C."/>
            <person name="Montmayeur A."/>
            <person name="Murphy C."/>
            <person name="Neiman D."/>
            <person name="Pearson M."/>
            <person name="Priest M."/>
            <person name="Roberts A."/>
            <person name="Saif S."/>
            <person name="Shea T."/>
            <person name="Sisk P."/>
            <person name="Sykes S."/>
            <person name="Wortman J."/>
            <person name="Nusbaum C."/>
            <person name="Birren B."/>
        </authorList>
    </citation>
    <scope>NUCLEOTIDE SEQUENCE [LARGE SCALE GENOMIC DNA]</scope>
    <source>
        <strain evidence="3 4">VS20</strain>
    </source>
</reference>
<dbReference type="RefSeq" id="XP_008615625.1">
    <property type="nucleotide sequence ID" value="XM_008617403.1"/>
</dbReference>
<keyword evidence="4" id="KW-1185">Reference proteome</keyword>
<accession>T0RLL9</accession>
<sequence length="146" mass="16789">MQAFSHADLHFARHMQAKRQADEQRKAAEPKASAPAKSEPKNWRQKYLRKLNLSKTDDDKTLRRAQSCSAPIAIPSDLERKSSGLWWEDDRLVDEWDLGLDDDKPYRASTGSAMPPRAPFVPPHELVKKETKHTPGNFRKNVVVWM</sequence>
<evidence type="ECO:0000313" key="4">
    <source>
        <dbReference type="Proteomes" id="UP000030762"/>
    </source>
</evidence>
<evidence type="ECO:0000313" key="3">
    <source>
        <dbReference type="EMBL" id="EQC30887.1"/>
    </source>
</evidence>
<dbReference type="OMA" id="QAFSHAD"/>
<name>T0RLL9_SAPDV</name>
<organism evidence="3 4">
    <name type="scientific">Saprolegnia diclina (strain VS20)</name>
    <dbReference type="NCBI Taxonomy" id="1156394"/>
    <lineage>
        <taxon>Eukaryota</taxon>
        <taxon>Sar</taxon>
        <taxon>Stramenopiles</taxon>
        <taxon>Oomycota</taxon>
        <taxon>Saprolegniomycetes</taxon>
        <taxon>Saprolegniales</taxon>
        <taxon>Saprolegniaceae</taxon>
        <taxon>Saprolegnia</taxon>
    </lineage>
</organism>
<dbReference type="GeneID" id="19952095"/>
<dbReference type="VEuPathDB" id="FungiDB:SDRG_11368"/>
<dbReference type="EMBL" id="JH767172">
    <property type="protein sequence ID" value="EQC30887.1"/>
    <property type="molecule type" value="Genomic_DNA"/>
</dbReference>
<dbReference type="OrthoDB" id="71612at2759"/>
<comment type="similarity">
    <text evidence="1">Belongs to the senescence regulator S40 family.</text>
</comment>
<feature type="region of interest" description="Disordered" evidence="2">
    <location>
        <begin position="1"/>
        <end position="45"/>
    </location>
</feature>
<protein>
    <submittedName>
        <fullName evidence="3">Uncharacterized protein</fullName>
    </submittedName>
</protein>
<evidence type="ECO:0000256" key="1">
    <source>
        <dbReference type="ARBA" id="ARBA00034773"/>
    </source>
</evidence>
<evidence type="ECO:0000256" key="2">
    <source>
        <dbReference type="SAM" id="MobiDB-lite"/>
    </source>
</evidence>
<dbReference type="Pfam" id="PF04520">
    <property type="entry name" value="Senescence_reg"/>
    <property type="match status" value="1"/>
</dbReference>
<gene>
    <name evidence="3" type="ORF">SDRG_11368</name>
</gene>
<dbReference type="AlphaFoldDB" id="T0RLL9"/>
<feature type="compositionally biased region" description="Basic and acidic residues" evidence="2">
    <location>
        <begin position="19"/>
        <end position="29"/>
    </location>
</feature>
<dbReference type="InterPro" id="IPR007608">
    <property type="entry name" value="Senescence_reg_S40"/>
</dbReference>
<dbReference type="InParanoid" id="T0RLL9"/>
<proteinExistence type="inferred from homology"/>
<dbReference type="Proteomes" id="UP000030762">
    <property type="component" value="Unassembled WGS sequence"/>
</dbReference>